<evidence type="ECO:0000313" key="2">
    <source>
        <dbReference type="Proteomes" id="UP000829196"/>
    </source>
</evidence>
<gene>
    <name evidence="1" type="ORF">KFK09_008826</name>
</gene>
<accession>A0A8T3BL63</accession>
<evidence type="ECO:0000313" key="1">
    <source>
        <dbReference type="EMBL" id="KAI0516154.1"/>
    </source>
</evidence>
<proteinExistence type="predicted"/>
<name>A0A8T3BL63_DENNO</name>
<reference evidence="1" key="1">
    <citation type="journal article" date="2022" name="Front. Genet.">
        <title>Chromosome-Scale Assembly of the Dendrobium nobile Genome Provides Insights Into the Molecular Mechanism of the Biosynthesis of the Medicinal Active Ingredient of Dendrobium.</title>
        <authorList>
            <person name="Xu Q."/>
            <person name="Niu S.-C."/>
            <person name="Li K.-L."/>
            <person name="Zheng P.-J."/>
            <person name="Zhang X.-J."/>
            <person name="Jia Y."/>
            <person name="Liu Y."/>
            <person name="Niu Y.-X."/>
            <person name="Yu L.-H."/>
            <person name="Chen D.-F."/>
            <person name="Zhang G.-Q."/>
        </authorList>
    </citation>
    <scope>NUCLEOTIDE SEQUENCE</scope>
    <source>
        <tissue evidence="1">Leaf</tissue>
    </source>
</reference>
<keyword evidence="2" id="KW-1185">Reference proteome</keyword>
<dbReference type="AlphaFoldDB" id="A0A8T3BL63"/>
<organism evidence="1 2">
    <name type="scientific">Dendrobium nobile</name>
    <name type="common">Orchid</name>
    <dbReference type="NCBI Taxonomy" id="94219"/>
    <lineage>
        <taxon>Eukaryota</taxon>
        <taxon>Viridiplantae</taxon>
        <taxon>Streptophyta</taxon>
        <taxon>Embryophyta</taxon>
        <taxon>Tracheophyta</taxon>
        <taxon>Spermatophyta</taxon>
        <taxon>Magnoliopsida</taxon>
        <taxon>Liliopsida</taxon>
        <taxon>Asparagales</taxon>
        <taxon>Orchidaceae</taxon>
        <taxon>Epidendroideae</taxon>
        <taxon>Malaxideae</taxon>
        <taxon>Dendrobiinae</taxon>
        <taxon>Dendrobium</taxon>
    </lineage>
</organism>
<dbReference type="Proteomes" id="UP000829196">
    <property type="component" value="Unassembled WGS sequence"/>
</dbReference>
<comment type="caution">
    <text evidence="1">The sequence shown here is derived from an EMBL/GenBank/DDBJ whole genome shotgun (WGS) entry which is preliminary data.</text>
</comment>
<sequence>MGRLSYCFLKQFFGTNFLIFILESRFKNKKESHPKLSLRLLWDNFLTAFYNTKFSLKATKNNS</sequence>
<protein>
    <submittedName>
        <fullName evidence="1">Uncharacterized protein</fullName>
    </submittedName>
</protein>
<dbReference type="EMBL" id="JAGYWB010000007">
    <property type="protein sequence ID" value="KAI0516154.1"/>
    <property type="molecule type" value="Genomic_DNA"/>
</dbReference>